<organism evidence="3 4">
    <name type="scientific">Vitrella brassicaformis (strain CCMP3155)</name>
    <dbReference type="NCBI Taxonomy" id="1169540"/>
    <lineage>
        <taxon>Eukaryota</taxon>
        <taxon>Sar</taxon>
        <taxon>Alveolata</taxon>
        <taxon>Colpodellida</taxon>
        <taxon>Vitrellaceae</taxon>
        <taxon>Vitrella</taxon>
    </lineage>
</organism>
<dbReference type="PhylomeDB" id="A0A0G4GQH1"/>
<dbReference type="AlphaFoldDB" id="A0A0G4GQH1"/>
<dbReference type="InParanoid" id="A0A0G4GQH1"/>
<dbReference type="InterPro" id="IPR012337">
    <property type="entry name" value="RNaseH-like_sf"/>
</dbReference>
<dbReference type="InterPro" id="IPR002156">
    <property type="entry name" value="RNaseH_domain"/>
</dbReference>
<dbReference type="Pfam" id="PF00075">
    <property type="entry name" value="RNase_H"/>
    <property type="match status" value="1"/>
</dbReference>
<reference evidence="3 4" key="1">
    <citation type="submission" date="2014-11" db="EMBL/GenBank/DDBJ databases">
        <authorList>
            <person name="Zhu J."/>
            <person name="Qi W."/>
            <person name="Song R."/>
        </authorList>
    </citation>
    <scope>NUCLEOTIDE SEQUENCE [LARGE SCALE GENOMIC DNA]</scope>
</reference>
<evidence type="ECO:0000256" key="1">
    <source>
        <dbReference type="SAM" id="MobiDB-lite"/>
    </source>
</evidence>
<protein>
    <recommendedName>
        <fullName evidence="2">RNase H type-1 domain-containing protein</fullName>
    </recommendedName>
</protein>
<proteinExistence type="predicted"/>
<dbReference type="GO" id="GO:0003676">
    <property type="term" value="F:nucleic acid binding"/>
    <property type="evidence" value="ECO:0007669"/>
    <property type="project" value="InterPro"/>
</dbReference>
<name>A0A0G4GQH1_VITBC</name>
<gene>
    <name evidence="3" type="ORF">Vbra_18363</name>
</gene>
<dbReference type="Proteomes" id="UP000041254">
    <property type="component" value="Unassembled WGS sequence"/>
</dbReference>
<feature type="region of interest" description="Disordered" evidence="1">
    <location>
        <begin position="234"/>
        <end position="253"/>
    </location>
</feature>
<evidence type="ECO:0000259" key="2">
    <source>
        <dbReference type="PROSITE" id="PS50879"/>
    </source>
</evidence>
<dbReference type="PROSITE" id="PS50879">
    <property type="entry name" value="RNASE_H_1"/>
    <property type="match status" value="1"/>
</dbReference>
<dbReference type="STRING" id="1169540.A0A0G4GQH1"/>
<dbReference type="InterPro" id="IPR036397">
    <property type="entry name" value="RNaseH_sf"/>
</dbReference>
<evidence type="ECO:0000313" key="4">
    <source>
        <dbReference type="Proteomes" id="UP000041254"/>
    </source>
</evidence>
<dbReference type="EMBL" id="CDMY01000759">
    <property type="protein sequence ID" value="CEM32699.1"/>
    <property type="molecule type" value="Genomic_DNA"/>
</dbReference>
<dbReference type="OrthoDB" id="245563at2759"/>
<dbReference type="Gene3D" id="3.30.420.10">
    <property type="entry name" value="Ribonuclease H-like superfamily/Ribonuclease H"/>
    <property type="match status" value="1"/>
</dbReference>
<evidence type="ECO:0000313" key="3">
    <source>
        <dbReference type="EMBL" id="CEM32699.1"/>
    </source>
</evidence>
<accession>A0A0G4GQH1</accession>
<keyword evidence="4" id="KW-1185">Reference proteome</keyword>
<dbReference type="SUPFAM" id="SSF53098">
    <property type="entry name" value="Ribonuclease H-like"/>
    <property type="match status" value="1"/>
</dbReference>
<sequence length="253" mass="27649">MTQDTLQRSGLQDHFHPFSERDVVMLLDDNNRPITPLGAVTFLASASARAEDRHPVTFFVVPGSLLNVIGDDSLKAVSGGDLVVVGPDGATGDGQYCFHAFSPLPVVEAYAACSKASWGVYVEGFVQDSGVVDGGQTSNRASLCAIVKAIKHCWYCDDERLSCRPAVIHSCSEYAVRCAVEWLHKWHTGWRKSDKKPVKNRDLIEEIDELIQVRQGQMEPAALQFVHVRDDGPGTSRARGLAHAVQGAPHRNT</sequence>
<dbReference type="VEuPathDB" id="CryptoDB:Vbra_18363"/>
<dbReference type="GO" id="GO:0004523">
    <property type="term" value="F:RNA-DNA hybrid ribonuclease activity"/>
    <property type="evidence" value="ECO:0007669"/>
    <property type="project" value="InterPro"/>
</dbReference>
<feature type="domain" description="RNase H type-1" evidence="2">
    <location>
        <begin position="103"/>
        <end position="249"/>
    </location>
</feature>